<feature type="transmembrane region" description="Helical" evidence="2">
    <location>
        <begin position="219"/>
        <end position="241"/>
    </location>
</feature>
<feature type="transmembrane region" description="Helical" evidence="2">
    <location>
        <begin position="285"/>
        <end position="309"/>
    </location>
</feature>
<sequence length="582" mass="61737">MDRDRKRQKRQQRQERQDADWIFASDDPRTLPTDRLPDREEFDRYAAPLLARRAGQAALPGESEPAAEEPDTATGLIPALGPDSEANEEREEPEEPDPTAPLRRPREVTYARSGTTPNAEDEDGGGDGIPLRGIVVPDRFKALGIFDALRDVLALVCLVSALTTTFTLGTIPVIESFGKAAIATGLLALVVVHLLRWIPQHPPLPLVRLVRIIGLMPALLAAIAVILTDLVVSLPLLFASLPEGPPVGLGVGVSLLLLGSIVGIEPRAHEGYLPGATARRRARMLLVAVTVLAAVGLALALVMIGGRIFTTGWSYSLMALANTIVSAVLLTLVLSAALRRDLSRYVFSTAAVGGLVVAAFADNTLQLQFAGTLSFATGYVYLPLLFAGFGVMISRSFVRTMPISFRRADWLVYTVRAFEFSAVMHTAAVVWHLLAVIASRTGDAAPGGQVVHLLGAAVCACFAAVSLFGRRALLGRPADLARASGVIAGLVLVVVGFLAVIVNSLAMGVGAGLVTGGVALAIGVAAALMLTVPAPVRDEFGAPDLVKMFADFRTRDAGRRSLLDRVPDVTEERARKKSFPAA</sequence>
<feature type="domain" description="DUF7937" evidence="3">
    <location>
        <begin position="147"/>
        <end position="539"/>
    </location>
</feature>
<evidence type="ECO:0000313" key="4">
    <source>
        <dbReference type="EMBL" id="HJB09406.1"/>
    </source>
</evidence>
<keyword evidence="2" id="KW-0812">Transmembrane</keyword>
<gene>
    <name evidence="4" type="ORF">H9786_02565</name>
</gene>
<reference evidence="4" key="1">
    <citation type="journal article" date="2021" name="PeerJ">
        <title>Extensive microbial diversity within the chicken gut microbiome revealed by metagenomics and culture.</title>
        <authorList>
            <person name="Gilroy R."/>
            <person name="Ravi A."/>
            <person name="Getino M."/>
            <person name="Pursley I."/>
            <person name="Horton D.L."/>
            <person name="Alikhan N.F."/>
            <person name="Baker D."/>
            <person name="Gharbi K."/>
            <person name="Hall N."/>
            <person name="Watson M."/>
            <person name="Adriaenssens E.M."/>
            <person name="Foster-Nyarko E."/>
            <person name="Jarju S."/>
            <person name="Secka A."/>
            <person name="Antonio M."/>
            <person name="Oren A."/>
            <person name="Chaudhuri R.R."/>
            <person name="La Ragione R."/>
            <person name="Hildebrand F."/>
            <person name="Pallen M.J."/>
        </authorList>
    </citation>
    <scope>NUCLEOTIDE SEQUENCE</scope>
    <source>
        <strain evidence="4">ChiHjej13B12-24818</strain>
    </source>
</reference>
<feature type="transmembrane region" description="Helical" evidence="2">
    <location>
        <begin position="480"/>
        <end position="502"/>
    </location>
</feature>
<organism evidence="4 5">
    <name type="scientific">Candidatus Brachybacterium merdavium</name>
    <dbReference type="NCBI Taxonomy" id="2838513"/>
    <lineage>
        <taxon>Bacteria</taxon>
        <taxon>Bacillati</taxon>
        <taxon>Actinomycetota</taxon>
        <taxon>Actinomycetes</taxon>
        <taxon>Micrococcales</taxon>
        <taxon>Dermabacteraceae</taxon>
        <taxon>Brachybacterium</taxon>
    </lineage>
</organism>
<feature type="transmembrane region" description="Helical" evidence="2">
    <location>
        <begin position="315"/>
        <end position="338"/>
    </location>
</feature>
<feature type="transmembrane region" description="Helical" evidence="2">
    <location>
        <begin position="450"/>
        <end position="468"/>
    </location>
</feature>
<name>A0A9D2LBJ9_9MICO</name>
<keyword evidence="2" id="KW-1133">Transmembrane helix</keyword>
<evidence type="ECO:0000259" key="3">
    <source>
        <dbReference type="Pfam" id="PF25592"/>
    </source>
</evidence>
<dbReference type="Pfam" id="PF25592">
    <property type="entry name" value="DUF7937"/>
    <property type="match status" value="1"/>
</dbReference>
<dbReference type="InterPro" id="IPR057697">
    <property type="entry name" value="DUF7937"/>
</dbReference>
<protein>
    <recommendedName>
        <fullName evidence="3">DUF7937 domain-containing protein</fullName>
    </recommendedName>
</protein>
<feature type="region of interest" description="Disordered" evidence="1">
    <location>
        <begin position="1"/>
        <end position="128"/>
    </location>
</feature>
<feature type="transmembrane region" description="Helical" evidence="2">
    <location>
        <begin position="345"/>
        <end position="361"/>
    </location>
</feature>
<evidence type="ECO:0000256" key="1">
    <source>
        <dbReference type="SAM" id="MobiDB-lite"/>
    </source>
</evidence>
<dbReference type="AlphaFoldDB" id="A0A9D2LBJ9"/>
<feature type="compositionally biased region" description="Basic residues" evidence="1">
    <location>
        <begin position="1"/>
        <end position="11"/>
    </location>
</feature>
<accession>A0A9D2LBJ9</accession>
<evidence type="ECO:0000313" key="5">
    <source>
        <dbReference type="Proteomes" id="UP000823823"/>
    </source>
</evidence>
<feature type="transmembrane region" description="Helical" evidence="2">
    <location>
        <begin position="508"/>
        <end position="530"/>
    </location>
</feature>
<feature type="transmembrane region" description="Helical" evidence="2">
    <location>
        <begin position="152"/>
        <end position="174"/>
    </location>
</feature>
<keyword evidence="2" id="KW-0472">Membrane</keyword>
<feature type="transmembrane region" description="Helical" evidence="2">
    <location>
        <begin position="180"/>
        <end position="198"/>
    </location>
</feature>
<feature type="transmembrane region" description="Helical" evidence="2">
    <location>
        <begin position="381"/>
        <end position="398"/>
    </location>
</feature>
<feature type="compositionally biased region" description="Basic and acidic residues" evidence="1">
    <location>
        <begin position="35"/>
        <end position="44"/>
    </location>
</feature>
<comment type="caution">
    <text evidence="4">The sequence shown here is derived from an EMBL/GenBank/DDBJ whole genome shotgun (WGS) entry which is preliminary data.</text>
</comment>
<dbReference type="EMBL" id="DWZH01000020">
    <property type="protein sequence ID" value="HJB09406.1"/>
    <property type="molecule type" value="Genomic_DNA"/>
</dbReference>
<feature type="transmembrane region" description="Helical" evidence="2">
    <location>
        <begin position="410"/>
        <end position="438"/>
    </location>
</feature>
<dbReference type="Proteomes" id="UP000823823">
    <property type="component" value="Unassembled WGS sequence"/>
</dbReference>
<proteinExistence type="predicted"/>
<reference evidence="4" key="2">
    <citation type="submission" date="2021-04" db="EMBL/GenBank/DDBJ databases">
        <authorList>
            <person name="Gilroy R."/>
        </authorList>
    </citation>
    <scope>NUCLEOTIDE SEQUENCE</scope>
    <source>
        <strain evidence="4">ChiHjej13B12-24818</strain>
    </source>
</reference>
<feature type="transmembrane region" description="Helical" evidence="2">
    <location>
        <begin position="247"/>
        <end position="264"/>
    </location>
</feature>
<feature type="compositionally biased region" description="Acidic residues" evidence="1">
    <location>
        <begin position="85"/>
        <end position="97"/>
    </location>
</feature>
<evidence type="ECO:0000256" key="2">
    <source>
        <dbReference type="SAM" id="Phobius"/>
    </source>
</evidence>